<evidence type="ECO:0000313" key="3">
    <source>
        <dbReference type="Proteomes" id="UP000586722"/>
    </source>
</evidence>
<dbReference type="Proteomes" id="UP000586722">
    <property type="component" value="Unassembled WGS sequence"/>
</dbReference>
<gene>
    <name evidence="2" type="ORF">GWI72_09815</name>
</gene>
<sequence length="196" mass="20816">MPLDMQGKEAQQRAQDLVLFGREPVRMPCGDGRDIVIVAGPQGSGDILGKAGLAQVGHDAVLRNGRVIARIENEFLAGPEDDSQGAAQERRLRQGLLADLDLVTEPVGFTPVPGKAQQLGMQGPDMQACPVQGNIGGNQVPAESLEQGMKGRDSSGLIEEPALDVAPVPRRGHKMAATGRPGQQPDHRRIDALRTL</sequence>
<feature type="region of interest" description="Disordered" evidence="1">
    <location>
        <begin position="168"/>
        <end position="196"/>
    </location>
</feature>
<evidence type="ECO:0000256" key="1">
    <source>
        <dbReference type="SAM" id="MobiDB-lite"/>
    </source>
</evidence>
<keyword evidence="3" id="KW-1185">Reference proteome</keyword>
<name>A0A7X5F2H1_9HYPH</name>
<comment type="caution">
    <text evidence="2">The sequence shown here is derived from an EMBL/GenBank/DDBJ whole genome shotgun (WGS) entry which is preliminary data.</text>
</comment>
<dbReference type="RefSeq" id="WP_161708516.1">
    <property type="nucleotide sequence ID" value="NZ_JAABLQ010000001.1"/>
</dbReference>
<protein>
    <submittedName>
        <fullName evidence="2">Uncharacterized protein</fullName>
    </submittedName>
</protein>
<dbReference type="AlphaFoldDB" id="A0A7X5F2H1"/>
<dbReference type="EMBL" id="JAABLQ010000001">
    <property type="protein sequence ID" value="NBN78563.1"/>
    <property type="molecule type" value="Genomic_DNA"/>
</dbReference>
<evidence type="ECO:0000313" key="2">
    <source>
        <dbReference type="EMBL" id="NBN78563.1"/>
    </source>
</evidence>
<proteinExistence type="predicted"/>
<feature type="compositionally biased region" description="Basic and acidic residues" evidence="1">
    <location>
        <begin position="185"/>
        <end position="196"/>
    </location>
</feature>
<organism evidence="2 3">
    <name type="scientific">Pannonibacter tanglangensis</name>
    <dbReference type="NCBI Taxonomy" id="2750084"/>
    <lineage>
        <taxon>Bacteria</taxon>
        <taxon>Pseudomonadati</taxon>
        <taxon>Pseudomonadota</taxon>
        <taxon>Alphaproteobacteria</taxon>
        <taxon>Hyphomicrobiales</taxon>
        <taxon>Stappiaceae</taxon>
        <taxon>Pannonibacter</taxon>
    </lineage>
</organism>
<reference evidence="3" key="1">
    <citation type="submission" date="2020-01" db="EMBL/GenBank/DDBJ databases">
        <authorList>
            <person name="Fang Y."/>
            <person name="Sun R."/>
            <person name="Nie L."/>
            <person name="He J."/>
            <person name="Hao L."/>
            <person name="Wang L."/>
            <person name="Su S."/>
            <person name="Lv E."/>
            <person name="Zhang Z."/>
            <person name="Xie R."/>
            <person name="Liu H."/>
        </authorList>
    </citation>
    <scope>NUCLEOTIDE SEQUENCE [LARGE SCALE GENOMIC DNA]</scope>
    <source>
        <strain evidence="3">XCT-53</strain>
    </source>
</reference>
<accession>A0A7X5F2H1</accession>